<name>A0AAD4I0D6_9PEZI</name>
<dbReference type="PANTHER" id="PTHR42089:SF1">
    <property type="entry name" value="YALI0F09427P"/>
    <property type="match status" value="1"/>
</dbReference>
<proteinExistence type="predicted"/>
<dbReference type="EMBL" id="JAHCVI010000002">
    <property type="protein sequence ID" value="KAG7289170.1"/>
    <property type="molecule type" value="Genomic_DNA"/>
</dbReference>
<feature type="region of interest" description="Disordered" evidence="1">
    <location>
        <begin position="161"/>
        <end position="183"/>
    </location>
</feature>
<feature type="compositionally biased region" description="Low complexity" evidence="1">
    <location>
        <begin position="65"/>
        <end position="84"/>
    </location>
</feature>
<dbReference type="Proteomes" id="UP001197093">
    <property type="component" value="Unassembled WGS sequence"/>
</dbReference>
<organism evidence="2 3">
    <name type="scientific">Staphylotrichum longicolle</name>
    <dbReference type="NCBI Taxonomy" id="669026"/>
    <lineage>
        <taxon>Eukaryota</taxon>
        <taxon>Fungi</taxon>
        <taxon>Dikarya</taxon>
        <taxon>Ascomycota</taxon>
        <taxon>Pezizomycotina</taxon>
        <taxon>Sordariomycetes</taxon>
        <taxon>Sordariomycetidae</taxon>
        <taxon>Sordariales</taxon>
        <taxon>Chaetomiaceae</taxon>
        <taxon>Staphylotrichum</taxon>
    </lineage>
</organism>
<keyword evidence="3" id="KW-1185">Reference proteome</keyword>
<reference evidence="2" key="1">
    <citation type="submission" date="2023-02" db="EMBL/GenBank/DDBJ databases">
        <authorList>
            <person name="Palmer J.M."/>
        </authorList>
    </citation>
    <scope>NUCLEOTIDE SEQUENCE</scope>
    <source>
        <strain evidence="2">FW57</strain>
    </source>
</reference>
<evidence type="ECO:0000313" key="2">
    <source>
        <dbReference type="EMBL" id="KAG7289170.1"/>
    </source>
</evidence>
<feature type="compositionally biased region" description="Gly residues" evidence="1">
    <location>
        <begin position="165"/>
        <end position="183"/>
    </location>
</feature>
<gene>
    <name evidence="2" type="ORF">NEMBOFW57_005533</name>
</gene>
<sequence>MHDNRTHPLLQQVPLTVSPFVNLPTATTLPYQYRPMPSTLPPSTTGITATTTAAAETPTNPNPNTPNNSNNSNNTDPQTQTQTNKPRYVVSASGGHAAHPDDIIASCQALHAHVAQLQAQAQRDLQALTERIKARELAEKRRVAPGWLDSEARLLEPERAVGSSLTGGGEGVGEGNGSGNGSGGLGMEVEMGGGQGAEMLLQQPVRGYEAAGGGRGYGDGYGNGNGNGTGYGHGAGGVSEMAVPDEGEQLDRVFGSLQLGKQ</sequence>
<feature type="region of interest" description="Disordered" evidence="1">
    <location>
        <begin position="54"/>
        <end position="84"/>
    </location>
</feature>
<protein>
    <submittedName>
        <fullName evidence="2">Uncharacterized protein</fullName>
    </submittedName>
</protein>
<evidence type="ECO:0000313" key="3">
    <source>
        <dbReference type="Proteomes" id="UP001197093"/>
    </source>
</evidence>
<evidence type="ECO:0000256" key="1">
    <source>
        <dbReference type="SAM" id="MobiDB-lite"/>
    </source>
</evidence>
<dbReference type="PANTHER" id="PTHR42089">
    <property type="entry name" value="YALI0F09427P"/>
    <property type="match status" value="1"/>
</dbReference>
<dbReference type="AlphaFoldDB" id="A0AAD4I0D6"/>
<comment type="caution">
    <text evidence="2">The sequence shown here is derived from an EMBL/GenBank/DDBJ whole genome shotgun (WGS) entry which is preliminary data.</text>
</comment>
<accession>A0AAD4I0D6</accession>